<protein>
    <submittedName>
        <fullName evidence="2">Uncharacterized protein</fullName>
    </submittedName>
</protein>
<dbReference type="HOGENOM" id="CLU_2735709_0_0_11"/>
<dbReference type="EMBL" id="CP003322">
    <property type="protein sequence ID" value="AFC41898.1"/>
    <property type="molecule type" value="Genomic_DNA"/>
</dbReference>
<proteinExistence type="predicted"/>
<organism evidence="2 3">
    <name type="scientific">Mycobacterium intracellulare (strain ATCC 13950 / DSM 43223 / JCM 6384 / NCTC 13025 / 3600)</name>
    <dbReference type="NCBI Taxonomy" id="487521"/>
    <lineage>
        <taxon>Bacteria</taxon>
        <taxon>Bacillati</taxon>
        <taxon>Actinomycetota</taxon>
        <taxon>Actinomycetes</taxon>
        <taxon>Mycobacteriales</taxon>
        <taxon>Mycobacteriaceae</taxon>
        <taxon>Mycobacterium</taxon>
        <taxon>Mycobacterium avium complex (MAC)</taxon>
    </lineage>
</organism>
<evidence type="ECO:0000256" key="1">
    <source>
        <dbReference type="SAM" id="MobiDB-lite"/>
    </source>
</evidence>
<evidence type="ECO:0000313" key="2">
    <source>
        <dbReference type="EMBL" id="AFC41898.1"/>
    </source>
</evidence>
<gene>
    <name evidence="2" type="ordered locus">OCU_06780</name>
</gene>
<evidence type="ECO:0000313" key="3">
    <source>
        <dbReference type="Proteomes" id="UP000008004"/>
    </source>
</evidence>
<accession>H8IQ66</accession>
<dbReference type="Proteomes" id="UP000008004">
    <property type="component" value="Chromosome"/>
</dbReference>
<name>H8IQ66_MYCIA</name>
<feature type="compositionally biased region" description="Polar residues" evidence="1">
    <location>
        <begin position="56"/>
        <end position="71"/>
    </location>
</feature>
<dbReference type="KEGG" id="mia:OCU_06780"/>
<sequence>MPTVTSGVALAVTHVLPASEALMQTSACPCVVAARRRSCRRDGSCHPFSSRPCGGTKSSAVQAHATKPTSY</sequence>
<reference evidence="2 3" key="1">
    <citation type="journal article" date="2012" name="J. Bacteriol.">
        <title>Complete genome sequence of Mycobacterium intracellulare strain ATCC 13950T.</title>
        <authorList>
            <person name="Kim B.J."/>
            <person name="Choi B.S."/>
            <person name="Lim J.S."/>
            <person name="Choi I.Y."/>
            <person name="Lee J.H."/>
            <person name="Chun J."/>
            <person name="Kook Y.H."/>
            <person name="Kim B.J."/>
        </authorList>
    </citation>
    <scope>NUCLEOTIDE SEQUENCE [LARGE SCALE GENOMIC DNA]</scope>
    <source>
        <strain evidence="3">ATCC 13950 / DSM 43223 / JCM 6384 / NCTC 13025 / 3600</strain>
    </source>
</reference>
<feature type="region of interest" description="Disordered" evidence="1">
    <location>
        <begin position="47"/>
        <end position="71"/>
    </location>
</feature>
<dbReference type="AlphaFoldDB" id="H8IQ66"/>